<reference evidence="1 2" key="1">
    <citation type="submission" date="2016-10" db="EMBL/GenBank/DDBJ databases">
        <authorList>
            <person name="de Groot N.N."/>
        </authorList>
    </citation>
    <scope>NUCLEOTIDE SEQUENCE [LARGE SCALE GENOMIC DNA]</scope>
    <source>
        <strain evidence="1 2">DSM 21668</strain>
    </source>
</reference>
<dbReference type="InterPro" id="IPR037079">
    <property type="entry name" value="AF2212/PG0164-like_sf"/>
</dbReference>
<sequence>MATDFITTVESLEHLGGHYFRIPAAIVEAVGGWNTRLQCTVNDRLTWPCGLTALGEGDGYITLNKTRMTQLKVRAGDEVRLSLTPDNSEYGLEVPEELREVLSLDPEGQRRFDRLVGGKQRFIIRTVVEVKNSQLRIDRALRLIDNLKRLPEGRESFAGLGAK</sequence>
<dbReference type="Proteomes" id="UP000198901">
    <property type="component" value="Unassembled WGS sequence"/>
</dbReference>
<organism evidence="1 2">
    <name type="scientific">Siphonobacter aquaeclarae</name>
    <dbReference type="NCBI Taxonomy" id="563176"/>
    <lineage>
        <taxon>Bacteria</taxon>
        <taxon>Pseudomonadati</taxon>
        <taxon>Bacteroidota</taxon>
        <taxon>Cytophagia</taxon>
        <taxon>Cytophagales</taxon>
        <taxon>Cytophagaceae</taxon>
        <taxon>Siphonobacter</taxon>
    </lineage>
</organism>
<protein>
    <recommendedName>
        <fullName evidence="3">Bacteriocin-protection, YdeI or OmpD-Associated</fullName>
    </recommendedName>
</protein>
<dbReference type="InterPro" id="IPR015018">
    <property type="entry name" value="DUF1905"/>
</dbReference>
<dbReference type="AlphaFoldDB" id="A0A1G9R137"/>
<evidence type="ECO:0000313" key="1">
    <source>
        <dbReference type="EMBL" id="SDM16820.1"/>
    </source>
</evidence>
<proteinExistence type="predicted"/>
<gene>
    <name evidence="1" type="ORF">SAMN04488090_2680</name>
</gene>
<accession>A0A1G9R137</accession>
<dbReference type="Pfam" id="PF13376">
    <property type="entry name" value="OmdA"/>
    <property type="match status" value="1"/>
</dbReference>
<evidence type="ECO:0008006" key="3">
    <source>
        <dbReference type="Google" id="ProtNLM"/>
    </source>
</evidence>
<evidence type="ECO:0000313" key="2">
    <source>
        <dbReference type="Proteomes" id="UP000198901"/>
    </source>
</evidence>
<dbReference type="SUPFAM" id="SSF141694">
    <property type="entry name" value="AF2212/PG0164-like"/>
    <property type="match status" value="1"/>
</dbReference>
<dbReference type="Pfam" id="PF08922">
    <property type="entry name" value="DUF1905"/>
    <property type="match status" value="1"/>
</dbReference>
<dbReference type="STRING" id="563176.SAMN04488090_2680"/>
<dbReference type="EMBL" id="FNGS01000005">
    <property type="protein sequence ID" value="SDM16820.1"/>
    <property type="molecule type" value="Genomic_DNA"/>
</dbReference>
<keyword evidence="2" id="KW-1185">Reference proteome</keyword>
<name>A0A1G9R137_9BACT</name>
<dbReference type="Gene3D" id="2.40.30.100">
    <property type="entry name" value="AF2212/PG0164-like"/>
    <property type="match status" value="1"/>
</dbReference>
<dbReference type="OrthoDB" id="959664at2"/>
<dbReference type="RefSeq" id="WP_093202983.1">
    <property type="nucleotide sequence ID" value="NZ_FNGS01000005.1"/>
</dbReference>